<dbReference type="SUPFAM" id="SSF88723">
    <property type="entry name" value="PIN domain-like"/>
    <property type="match status" value="1"/>
</dbReference>
<protein>
    <submittedName>
        <fullName evidence="2">PilT-like protein</fullName>
    </submittedName>
</protein>
<feature type="domain" description="PIN" evidence="1">
    <location>
        <begin position="6"/>
        <end position="122"/>
    </location>
</feature>
<evidence type="ECO:0000313" key="2">
    <source>
        <dbReference type="EMBL" id="EHK57469.1"/>
    </source>
</evidence>
<dbReference type="EMBL" id="AHAM01000068">
    <property type="protein sequence ID" value="EHK57469.1"/>
    <property type="molecule type" value="Genomic_DNA"/>
</dbReference>
<dbReference type="AlphaFoldDB" id="H0HP83"/>
<evidence type="ECO:0000259" key="1">
    <source>
        <dbReference type="Pfam" id="PF01850"/>
    </source>
</evidence>
<name>H0HP83_9HYPH</name>
<dbReference type="Pfam" id="PF01850">
    <property type="entry name" value="PIN"/>
    <property type="match status" value="1"/>
</dbReference>
<reference evidence="2 3" key="1">
    <citation type="journal article" date="2012" name="J. Bacteriol.">
        <title>Draft Genome Sequence of Mesorhizobium alhagi CCNWXJ12-2T, a Novel Salt-Resistant Species Isolated from the Desert of Northwestern China.</title>
        <authorList>
            <person name="Zhou M."/>
            <person name="Chen W."/>
            <person name="Chen H."/>
            <person name="Wei G."/>
        </authorList>
    </citation>
    <scope>NUCLEOTIDE SEQUENCE [LARGE SCALE GENOMIC DNA]</scope>
    <source>
        <strain evidence="2 3">CCNWXJ12-2</strain>
    </source>
</reference>
<keyword evidence="3" id="KW-1185">Reference proteome</keyword>
<organism evidence="2 3">
    <name type="scientific">Mesorhizobium alhagi CCNWXJ12-2</name>
    <dbReference type="NCBI Taxonomy" id="1107882"/>
    <lineage>
        <taxon>Bacteria</taxon>
        <taxon>Pseudomonadati</taxon>
        <taxon>Pseudomonadota</taxon>
        <taxon>Alphaproteobacteria</taxon>
        <taxon>Hyphomicrobiales</taxon>
        <taxon>Phyllobacteriaceae</taxon>
        <taxon>Allomesorhizobium</taxon>
    </lineage>
</organism>
<dbReference type="Proteomes" id="UP000003250">
    <property type="component" value="Unassembled WGS sequence"/>
</dbReference>
<sequence length="154" mass="17191">MPDADVFVDSSVLIYLHDRHEPEKAAIAGATLKRIAEEQRARTNLQVLNEVAHVLLRKKWFDSPATVFSIIDAFGVFGKAPITPEQSSLARLIHVRTAFSWWDSLLLASALDLGCTYFLTEDLSDGQRIELGRGKSLTIVNPFAHSPDQILFSR</sequence>
<evidence type="ECO:0000313" key="3">
    <source>
        <dbReference type="Proteomes" id="UP000003250"/>
    </source>
</evidence>
<accession>H0HP83</accession>
<dbReference type="PATRIC" id="fig|1107882.3.peg.1926"/>
<dbReference type="Gene3D" id="3.40.50.1010">
    <property type="entry name" value="5'-nuclease"/>
    <property type="match status" value="1"/>
</dbReference>
<proteinExistence type="predicted"/>
<dbReference type="RefSeq" id="WP_008835594.1">
    <property type="nucleotide sequence ID" value="NZ_AHAM01000068.1"/>
</dbReference>
<dbReference type="InterPro" id="IPR002716">
    <property type="entry name" value="PIN_dom"/>
</dbReference>
<dbReference type="InterPro" id="IPR029060">
    <property type="entry name" value="PIN-like_dom_sf"/>
</dbReference>
<dbReference type="OrthoDB" id="163436at2"/>
<gene>
    <name evidence="2" type="ORF">MAXJ12_09803</name>
</gene>